<dbReference type="CDD" id="cd16917">
    <property type="entry name" value="HATPase_UhpB-NarQ-NarX-like"/>
    <property type="match status" value="1"/>
</dbReference>
<evidence type="ECO:0000256" key="6">
    <source>
        <dbReference type="ARBA" id="ARBA00022777"/>
    </source>
</evidence>
<dbReference type="PANTHER" id="PTHR24421:SF10">
    <property type="entry name" value="NITRATE_NITRITE SENSOR PROTEIN NARQ"/>
    <property type="match status" value="1"/>
</dbReference>
<protein>
    <recommendedName>
        <fullName evidence="2">histidine kinase</fullName>
        <ecNumber evidence="2">2.7.13.3</ecNumber>
    </recommendedName>
</protein>
<dbReference type="Gene3D" id="1.20.5.1930">
    <property type="match status" value="1"/>
</dbReference>
<accession>A0ABP9S8I0</accession>
<keyword evidence="8" id="KW-0902">Two-component regulatory system</keyword>
<keyword evidence="10" id="KW-0472">Membrane</keyword>
<feature type="region of interest" description="Disordered" evidence="9">
    <location>
        <begin position="357"/>
        <end position="394"/>
    </location>
</feature>
<feature type="transmembrane region" description="Helical" evidence="10">
    <location>
        <begin position="43"/>
        <end position="64"/>
    </location>
</feature>
<evidence type="ECO:0000256" key="2">
    <source>
        <dbReference type="ARBA" id="ARBA00012438"/>
    </source>
</evidence>
<comment type="caution">
    <text evidence="12">The sequence shown here is derived from an EMBL/GenBank/DDBJ whole genome shotgun (WGS) entry which is preliminary data.</text>
</comment>
<dbReference type="Proteomes" id="UP001501570">
    <property type="component" value="Unassembled WGS sequence"/>
</dbReference>
<gene>
    <name evidence="12" type="ORF">GCM10023322_53090</name>
</gene>
<organism evidence="12 13">
    <name type="scientific">Rugosimonospora acidiphila</name>
    <dbReference type="NCBI Taxonomy" id="556531"/>
    <lineage>
        <taxon>Bacteria</taxon>
        <taxon>Bacillati</taxon>
        <taxon>Actinomycetota</taxon>
        <taxon>Actinomycetes</taxon>
        <taxon>Micromonosporales</taxon>
        <taxon>Micromonosporaceae</taxon>
        <taxon>Rugosimonospora</taxon>
    </lineage>
</organism>
<evidence type="ECO:0000256" key="9">
    <source>
        <dbReference type="SAM" id="MobiDB-lite"/>
    </source>
</evidence>
<evidence type="ECO:0000259" key="11">
    <source>
        <dbReference type="Pfam" id="PF07730"/>
    </source>
</evidence>
<feature type="domain" description="Signal transduction histidine kinase subgroup 3 dimerisation and phosphoacceptor" evidence="11">
    <location>
        <begin position="181"/>
        <end position="247"/>
    </location>
</feature>
<dbReference type="EMBL" id="BAABJQ010000018">
    <property type="protein sequence ID" value="GAA5192781.1"/>
    <property type="molecule type" value="Genomic_DNA"/>
</dbReference>
<proteinExistence type="predicted"/>
<keyword evidence="10" id="KW-1133">Transmembrane helix</keyword>
<evidence type="ECO:0000313" key="13">
    <source>
        <dbReference type="Proteomes" id="UP001501570"/>
    </source>
</evidence>
<comment type="catalytic activity">
    <reaction evidence="1">
        <text>ATP + protein L-histidine = ADP + protein N-phospho-L-histidine.</text>
        <dbReference type="EC" id="2.7.13.3"/>
    </reaction>
</comment>
<sequence>MTLVSMAGARVGVAVLRPRIRSLIPLTAVDISIVESGLEGRPFPWLATIFLTMVTLGWMAIALAARPRPALIAGPLLMSAGGIGLTAVALPGLAIVYPAVACLNATTRTPLRWSAPFTATVAAALAATLAVEHRGASLILLGPAVCVAALLVGLIRRQNEALAEETRLAREGQARSAALDERARIAREIHDVLAHSLAALTVQLETADALLEGGRADQARQSVVRAGQLAREGLAETRRAIGALRGETLPLPELLTALSTHYNGDFTGDPATVRVDGAPRELNPDTALALYRTAQEAMTNIRKHAPGARVSIALSYRPGTVDLAIVNSAPPPDAPRPLASTGGGYGLTGLRERAELAGGTFSAGPAEHSGPEATGPEPSGPEGSGWRVRISVPA</sequence>
<evidence type="ECO:0000256" key="8">
    <source>
        <dbReference type="ARBA" id="ARBA00023012"/>
    </source>
</evidence>
<reference evidence="13" key="1">
    <citation type="journal article" date="2019" name="Int. J. Syst. Evol. Microbiol.">
        <title>The Global Catalogue of Microorganisms (GCM) 10K type strain sequencing project: providing services to taxonomists for standard genome sequencing and annotation.</title>
        <authorList>
            <consortium name="The Broad Institute Genomics Platform"/>
            <consortium name="The Broad Institute Genome Sequencing Center for Infectious Disease"/>
            <person name="Wu L."/>
            <person name="Ma J."/>
        </authorList>
    </citation>
    <scope>NUCLEOTIDE SEQUENCE [LARGE SCALE GENOMIC DNA]</scope>
    <source>
        <strain evidence="13">JCM 18304</strain>
    </source>
</reference>
<keyword evidence="3" id="KW-0597">Phosphoprotein</keyword>
<dbReference type="Pfam" id="PF07730">
    <property type="entry name" value="HisKA_3"/>
    <property type="match status" value="1"/>
</dbReference>
<evidence type="ECO:0000256" key="10">
    <source>
        <dbReference type="SAM" id="Phobius"/>
    </source>
</evidence>
<dbReference type="PANTHER" id="PTHR24421">
    <property type="entry name" value="NITRATE/NITRITE SENSOR PROTEIN NARX-RELATED"/>
    <property type="match status" value="1"/>
</dbReference>
<dbReference type="InterPro" id="IPR036890">
    <property type="entry name" value="HATPase_C_sf"/>
</dbReference>
<keyword evidence="7" id="KW-0067">ATP-binding</keyword>
<dbReference type="EC" id="2.7.13.3" evidence="2"/>
<dbReference type="Gene3D" id="3.30.565.10">
    <property type="entry name" value="Histidine kinase-like ATPase, C-terminal domain"/>
    <property type="match status" value="1"/>
</dbReference>
<evidence type="ECO:0000256" key="1">
    <source>
        <dbReference type="ARBA" id="ARBA00000085"/>
    </source>
</evidence>
<evidence type="ECO:0000256" key="5">
    <source>
        <dbReference type="ARBA" id="ARBA00022741"/>
    </source>
</evidence>
<feature type="transmembrane region" description="Helical" evidence="10">
    <location>
        <begin position="138"/>
        <end position="155"/>
    </location>
</feature>
<dbReference type="InterPro" id="IPR050482">
    <property type="entry name" value="Sensor_HK_TwoCompSys"/>
</dbReference>
<evidence type="ECO:0000313" key="12">
    <source>
        <dbReference type="EMBL" id="GAA5192781.1"/>
    </source>
</evidence>
<feature type="transmembrane region" description="Helical" evidence="10">
    <location>
        <begin position="113"/>
        <end position="131"/>
    </location>
</feature>
<evidence type="ECO:0000256" key="3">
    <source>
        <dbReference type="ARBA" id="ARBA00022553"/>
    </source>
</evidence>
<keyword evidence="6 12" id="KW-0418">Kinase</keyword>
<feature type="transmembrane region" description="Helical" evidence="10">
    <location>
        <begin position="76"/>
        <end position="101"/>
    </location>
</feature>
<evidence type="ECO:0000256" key="7">
    <source>
        <dbReference type="ARBA" id="ARBA00022840"/>
    </source>
</evidence>
<keyword evidence="4" id="KW-0808">Transferase</keyword>
<dbReference type="InterPro" id="IPR011712">
    <property type="entry name" value="Sig_transdc_His_kin_sub3_dim/P"/>
</dbReference>
<dbReference type="SUPFAM" id="SSF55874">
    <property type="entry name" value="ATPase domain of HSP90 chaperone/DNA topoisomerase II/histidine kinase"/>
    <property type="match status" value="1"/>
</dbReference>
<name>A0ABP9S8I0_9ACTN</name>
<keyword evidence="13" id="KW-1185">Reference proteome</keyword>
<keyword evidence="5" id="KW-0547">Nucleotide-binding</keyword>
<dbReference type="GO" id="GO:0016301">
    <property type="term" value="F:kinase activity"/>
    <property type="evidence" value="ECO:0007669"/>
    <property type="project" value="UniProtKB-KW"/>
</dbReference>
<keyword evidence="10" id="KW-0812">Transmembrane</keyword>
<evidence type="ECO:0000256" key="4">
    <source>
        <dbReference type="ARBA" id="ARBA00022679"/>
    </source>
</evidence>
<feature type="compositionally biased region" description="Low complexity" evidence="9">
    <location>
        <begin position="371"/>
        <end position="385"/>
    </location>
</feature>